<dbReference type="PROSITE" id="PS51272">
    <property type="entry name" value="SLH"/>
    <property type="match status" value="3"/>
</dbReference>
<dbReference type="Gene3D" id="2.60.40.4270">
    <property type="entry name" value="Listeria-Bacteroides repeat domain"/>
    <property type="match status" value="1"/>
</dbReference>
<dbReference type="SUPFAM" id="SSF52266">
    <property type="entry name" value="SGNH hydrolase"/>
    <property type="match status" value="1"/>
</dbReference>
<feature type="chain" id="PRO_5039476872" evidence="3">
    <location>
        <begin position="26"/>
        <end position="920"/>
    </location>
</feature>
<evidence type="ECO:0000256" key="2">
    <source>
        <dbReference type="ARBA" id="ARBA00022737"/>
    </source>
</evidence>
<dbReference type="InterPro" id="IPR001119">
    <property type="entry name" value="SLH_dom"/>
</dbReference>
<dbReference type="InterPro" id="IPR013783">
    <property type="entry name" value="Ig-like_fold"/>
</dbReference>
<feature type="domain" description="SLH" evidence="4">
    <location>
        <begin position="805"/>
        <end position="868"/>
    </location>
</feature>
<organism evidence="5 6">
    <name type="scientific">Candidatus Avoscillospira avicola</name>
    <dbReference type="NCBI Taxonomy" id="2840706"/>
    <lineage>
        <taxon>Bacteria</taxon>
        <taxon>Bacillati</taxon>
        <taxon>Bacillota</taxon>
        <taxon>Clostridia</taxon>
        <taxon>Eubacteriales</taxon>
        <taxon>Oscillospiraceae</taxon>
        <taxon>Oscillospiraceae incertae sedis</taxon>
        <taxon>Candidatus Avoscillospira</taxon>
    </lineage>
</organism>
<dbReference type="Gene3D" id="3.40.50.1110">
    <property type="entry name" value="SGNH hydrolase"/>
    <property type="match status" value="1"/>
</dbReference>
<dbReference type="GO" id="GO:0030313">
    <property type="term" value="C:cell envelope"/>
    <property type="evidence" value="ECO:0007669"/>
    <property type="project" value="UniProtKB-SubCell"/>
</dbReference>
<dbReference type="Proteomes" id="UP000824239">
    <property type="component" value="Unassembled WGS sequence"/>
</dbReference>
<reference evidence="5" key="1">
    <citation type="submission" date="2020-10" db="EMBL/GenBank/DDBJ databases">
        <authorList>
            <person name="Gilroy R."/>
        </authorList>
    </citation>
    <scope>NUCLEOTIDE SEQUENCE</scope>
    <source>
        <strain evidence="5">ChiBcec15-4380</strain>
    </source>
</reference>
<dbReference type="NCBIfam" id="TIGR02543">
    <property type="entry name" value="List_Bact_rpt"/>
    <property type="match status" value="1"/>
</dbReference>
<dbReference type="PANTHER" id="PTHR43308">
    <property type="entry name" value="OUTER MEMBRANE PROTEIN ALPHA-RELATED"/>
    <property type="match status" value="1"/>
</dbReference>
<evidence type="ECO:0000259" key="4">
    <source>
        <dbReference type="PROSITE" id="PS51272"/>
    </source>
</evidence>
<comment type="caution">
    <text evidence="5">The sequence shown here is derived from an EMBL/GenBank/DDBJ whole genome shotgun (WGS) entry which is preliminary data.</text>
</comment>
<feature type="domain" description="SLH" evidence="4">
    <location>
        <begin position="679"/>
        <end position="746"/>
    </location>
</feature>
<gene>
    <name evidence="5" type="ORF">IAA53_00110</name>
</gene>
<keyword evidence="3" id="KW-0732">Signal</keyword>
<dbReference type="Pfam" id="PF09479">
    <property type="entry name" value="Flg_new"/>
    <property type="match status" value="1"/>
</dbReference>
<protein>
    <submittedName>
        <fullName evidence="5">S-layer homology domain-containing protein</fullName>
    </submittedName>
</protein>
<dbReference type="InterPro" id="IPR036514">
    <property type="entry name" value="SGNH_hydro_sf"/>
</dbReference>
<dbReference type="InterPro" id="IPR051465">
    <property type="entry name" value="Cell_Envelope_Struct_Comp"/>
</dbReference>
<evidence type="ECO:0000256" key="1">
    <source>
        <dbReference type="ARBA" id="ARBA00004196"/>
    </source>
</evidence>
<dbReference type="InterPro" id="IPR013378">
    <property type="entry name" value="InlB-like_B-rpt"/>
</dbReference>
<proteinExistence type="predicted"/>
<feature type="domain" description="SLH" evidence="4">
    <location>
        <begin position="747"/>
        <end position="803"/>
    </location>
</feature>
<name>A0A9D1AQL1_9FIRM</name>
<dbReference type="InterPro" id="IPR013830">
    <property type="entry name" value="SGNH_hydro"/>
</dbReference>
<dbReference type="AlphaFoldDB" id="A0A9D1AQL1"/>
<dbReference type="Pfam" id="PF00395">
    <property type="entry name" value="SLH"/>
    <property type="match status" value="3"/>
</dbReference>
<dbReference type="EMBL" id="DVHE01000002">
    <property type="protein sequence ID" value="HIR49683.1"/>
    <property type="molecule type" value="Genomic_DNA"/>
</dbReference>
<reference evidence="5" key="2">
    <citation type="journal article" date="2021" name="PeerJ">
        <title>Extensive microbial diversity within the chicken gut microbiome revealed by metagenomics and culture.</title>
        <authorList>
            <person name="Gilroy R."/>
            <person name="Ravi A."/>
            <person name="Getino M."/>
            <person name="Pursley I."/>
            <person name="Horton D.L."/>
            <person name="Alikhan N.F."/>
            <person name="Baker D."/>
            <person name="Gharbi K."/>
            <person name="Hall N."/>
            <person name="Watson M."/>
            <person name="Adriaenssens E.M."/>
            <person name="Foster-Nyarko E."/>
            <person name="Jarju S."/>
            <person name="Secka A."/>
            <person name="Antonio M."/>
            <person name="Oren A."/>
            <person name="Chaudhuri R.R."/>
            <person name="La Ragione R."/>
            <person name="Hildebrand F."/>
            <person name="Pallen M.J."/>
        </authorList>
    </citation>
    <scope>NUCLEOTIDE SEQUENCE</scope>
    <source>
        <strain evidence="5">ChiBcec15-4380</strain>
    </source>
</reference>
<accession>A0A9D1AQL1</accession>
<sequence>MRKRWLSALLCLCLVLSLLPVAAHAQTLESYVALGDSITTGFGLADEWDSFPLKLIPDYFTSCDMFAQNGYTSTDLKENLLDNKDVRSKVTDTDFITITIGGNDLLNALYGYLAAKYSDAHPEEPKMTAEGIADKLAKLSMGDVNFIQELIDYMPDFGGSTEATAALTAYSANLTAILSTIGTLNPNAQVVVLNQYNPYKQAAENPNPALTIVGVDISEVFGAFEAGVTALNGATAAVVNGYANVQVADVKTVFDKEETNPCNANFSDLDALSFDIHPNAAGHQLLAGVVGEIVDALQAPSTPSSTVSGDTTFDPNENVYNGMHFAITLPEAYQDAKVTGVLADGKALTYWDDYWFNFNSTTPTVVVSNTYFMGIMAGLEEAKTVTLTFQMSDGNNPTIDVTIPATYKLTLASDPVDAAYCFVAGEQYDDCYYVTRGEEVTLEGLSYVGYVFDSWRDETGETLSATSEYTFTPEEDTTLVMHCVPSVYELTAAPDDIDFGTKAVGYAEVAAQTVTVTNTGNDWLLLAQPEAENYVISQIAEEDRYLEAGETVAFTIRPETGLPVGNYDTTITVTEDTSLPEPIALSLRLGDGEVEKTPVEPSDAPSDEIEVSFTVRNASSGSTTDRYTLYYESNGGTQYPDERYTEGTTVELTKEPTRDDFVFTGWYADEDLTKAVDRVVMNSDKTVYAGWRYTGVPAQLNGADHVAYIVGYGDSTVNPTGKITRAEVATIFFRLLQDDVREKYLTSENDFTDVGQDDWYCTAVSTLSAMGVLEGRTAETFEPNAPITRAEFAAIAVRFDDSGLDPAGSFTDIAGHWARDEIRQAAALGWITGYADGSFRPNQSITRAEAVTMLNRVLQRLPETEKDLLSGMRTFSDCQSSDWFYLAIQEATNSHDYIRRSDGYESWDELLPDPDWSQYQ</sequence>
<dbReference type="Pfam" id="PF13472">
    <property type="entry name" value="Lipase_GDSL_2"/>
    <property type="match status" value="1"/>
</dbReference>
<dbReference type="Gene3D" id="2.60.40.10">
    <property type="entry name" value="Immunoglobulins"/>
    <property type="match status" value="1"/>
</dbReference>
<dbReference type="InterPro" id="IPR042229">
    <property type="entry name" value="Listeria/Bacterioides_rpt_sf"/>
</dbReference>
<keyword evidence="2" id="KW-0677">Repeat</keyword>
<feature type="signal peptide" evidence="3">
    <location>
        <begin position="1"/>
        <end position="25"/>
    </location>
</feature>
<evidence type="ECO:0000313" key="5">
    <source>
        <dbReference type="EMBL" id="HIR49683.1"/>
    </source>
</evidence>
<evidence type="ECO:0000313" key="6">
    <source>
        <dbReference type="Proteomes" id="UP000824239"/>
    </source>
</evidence>
<comment type="subcellular location">
    <subcellularLocation>
        <location evidence="1">Cell envelope</location>
    </subcellularLocation>
</comment>
<dbReference type="InterPro" id="IPR044060">
    <property type="entry name" value="Bacterial_rp_domain"/>
</dbReference>
<evidence type="ECO:0000256" key="3">
    <source>
        <dbReference type="SAM" id="SignalP"/>
    </source>
</evidence>
<dbReference type="Pfam" id="PF18998">
    <property type="entry name" value="Flg_new_2"/>
    <property type="match status" value="1"/>
</dbReference>